<reference evidence="1" key="1">
    <citation type="submission" date="2021-06" db="EMBL/GenBank/DDBJ databases">
        <authorList>
            <person name="Kallberg Y."/>
            <person name="Tangrot J."/>
            <person name="Rosling A."/>
        </authorList>
    </citation>
    <scope>NUCLEOTIDE SEQUENCE</scope>
    <source>
        <strain evidence="1">IL203A</strain>
    </source>
</reference>
<comment type="caution">
    <text evidence="1">The sequence shown here is derived from an EMBL/GenBank/DDBJ whole genome shotgun (WGS) entry which is preliminary data.</text>
</comment>
<dbReference type="Proteomes" id="UP000789702">
    <property type="component" value="Unassembled WGS sequence"/>
</dbReference>
<evidence type="ECO:0000313" key="2">
    <source>
        <dbReference type="Proteomes" id="UP000789702"/>
    </source>
</evidence>
<name>A0ACA9P1T9_9GLOM</name>
<sequence>VGYREFSALSSRRITEKPSTVSKRKNRISPQISVQTCRFQEVHFKFEPNNNSKDPDKYHAQGYAELRKQARLGNWDSKTQTGTGIKLYFRANLHIHRADGTKEECLAYLGKDYERCKNPKHQPCKCDYNNFNHRCERCDETCIHLSARISDDPNISTMKDCIEGTMTKDEIIMLHASNNPHWVSSNPNHIDRVVKARDNIENQKISFKRCWKPCNIFIFGKPRTGKSYLLDILFPKAYKKTVEDKWWPGFNEHDEVIINEFDGSFMKWLDLLDFLDRGEYDVQFKGGHANYAPKIQAFTSNIPLRELYTYAEDQERIRDSKGEWKPNRKYYSSIIGRFDYVIEYQKICDDSEKICIDQCACCKIMRIFHKSSREKFNNNQFDIEFNNYEGKKTNIIVYPDIIEKLNLS</sequence>
<proteinExistence type="predicted"/>
<gene>
    <name evidence="1" type="ORF">DHETER_LOCUS10998</name>
</gene>
<feature type="non-terminal residue" evidence="1">
    <location>
        <position position="408"/>
    </location>
</feature>
<dbReference type="EMBL" id="CAJVPU010022848">
    <property type="protein sequence ID" value="CAG8686728.1"/>
    <property type="molecule type" value="Genomic_DNA"/>
</dbReference>
<evidence type="ECO:0000313" key="1">
    <source>
        <dbReference type="EMBL" id="CAG8686728.1"/>
    </source>
</evidence>
<accession>A0ACA9P1T9</accession>
<protein>
    <submittedName>
        <fullName evidence="1">7804_t:CDS:1</fullName>
    </submittedName>
</protein>
<feature type="non-terminal residue" evidence="1">
    <location>
        <position position="1"/>
    </location>
</feature>
<keyword evidence="2" id="KW-1185">Reference proteome</keyword>
<organism evidence="1 2">
    <name type="scientific">Dentiscutata heterogama</name>
    <dbReference type="NCBI Taxonomy" id="1316150"/>
    <lineage>
        <taxon>Eukaryota</taxon>
        <taxon>Fungi</taxon>
        <taxon>Fungi incertae sedis</taxon>
        <taxon>Mucoromycota</taxon>
        <taxon>Glomeromycotina</taxon>
        <taxon>Glomeromycetes</taxon>
        <taxon>Diversisporales</taxon>
        <taxon>Gigasporaceae</taxon>
        <taxon>Dentiscutata</taxon>
    </lineage>
</organism>